<reference evidence="5 6" key="1">
    <citation type="submission" date="2014-04" db="EMBL/GenBank/DDBJ databases">
        <title>A new species of microsporidia sheds light on the evolution of extreme parasitism.</title>
        <authorList>
            <person name="Haag K.L."/>
            <person name="James T.Y."/>
            <person name="Larsson R."/>
            <person name="Schaer T.M."/>
            <person name="Refardt D."/>
            <person name="Pombert J.-F."/>
            <person name="Ebert D."/>
        </authorList>
    </citation>
    <scope>NUCLEOTIDE SEQUENCE [LARGE SCALE GENOMIC DNA]</scope>
    <source>
        <strain evidence="5 6">UGP3</strain>
        <tissue evidence="5">Spores</tissue>
    </source>
</reference>
<protein>
    <recommendedName>
        <fullName evidence="4">C3H1-type domain-containing protein</fullName>
    </recommendedName>
</protein>
<keyword evidence="2" id="KW-0479">Metal-binding</keyword>
<dbReference type="AlphaFoldDB" id="A0A098VYZ2"/>
<feature type="compositionally biased region" description="Polar residues" evidence="3">
    <location>
        <begin position="259"/>
        <end position="277"/>
    </location>
</feature>
<dbReference type="PANTHER" id="PTHR14089:SF6">
    <property type="entry name" value="PRE-MRNA-SPLICING FACTOR RBM22"/>
    <property type="match status" value="1"/>
</dbReference>
<feature type="region of interest" description="Disordered" evidence="3">
    <location>
        <begin position="240"/>
        <end position="277"/>
    </location>
</feature>
<dbReference type="OrthoDB" id="10259600at2759"/>
<evidence type="ECO:0000313" key="5">
    <source>
        <dbReference type="EMBL" id="KGG52936.1"/>
    </source>
</evidence>
<evidence type="ECO:0000256" key="1">
    <source>
        <dbReference type="ARBA" id="ARBA00022884"/>
    </source>
</evidence>
<dbReference type="PANTHER" id="PTHR14089">
    <property type="entry name" value="PRE-MRNA-SPLICING FACTOR RBM22"/>
    <property type="match status" value="1"/>
</dbReference>
<dbReference type="GeneID" id="25258176"/>
<dbReference type="GO" id="GO:0008270">
    <property type="term" value="F:zinc ion binding"/>
    <property type="evidence" value="ECO:0007669"/>
    <property type="project" value="UniProtKB-KW"/>
</dbReference>
<keyword evidence="1" id="KW-0694">RNA-binding</keyword>
<gene>
    <name evidence="5" type="ORF">DI09_122p40</name>
</gene>
<accession>A0A098VYZ2</accession>
<dbReference type="HOGENOM" id="CLU_027112_4_1_1"/>
<dbReference type="Gene3D" id="4.10.1000.10">
    <property type="entry name" value="Zinc finger, CCCH-type"/>
    <property type="match status" value="1"/>
</dbReference>
<dbReference type="GO" id="GO:0071007">
    <property type="term" value="C:U2-type catalytic step 2 spliceosome"/>
    <property type="evidence" value="ECO:0007669"/>
    <property type="project" value="TreeGrafter"/>
</dbReference>
<dbReference type="GO" id="GO:0017070">
    <property type="term" value="F:U6 snRNA binding"/>
    <property type="evidence" value="ECO:0007669"/>
    <property type="project" value="TreeGrafter"/>
</dbReference>
<name>A0A098VYZ2_9MICR</name>
<keyword evidence="6" id="KW-1185">Reference proteome</keyword>
<keyword evidence="2" id="KW-0863">Zinc-finger</keyword>
<evidence type="ECO:0000256" key="3">
    <source>
        <dbReference type="SAM" id="MobiDB-lite"/>
    </source>
</evidence>
<dbReference type="GO" id="GO:0071006">
    <property type="term" value="C:U2-type catalytic step 1 spliceosome"/>
    <property type="evidence" value="ECO:0007669"/>
    <property type="project" value="TreeGrafter"/>
</dbReference>
<dbReference type="InterPro" id="IPR048995">
    <property type="entry name" value="STL11/RBM22-like_N"/>
</dbReference>
<dbReference type="InterPro" id="IPR039171">
    <property type="entry name" value="Cwc2/Slt11"/>
</dbReference>
<dbReference type="InterPro" id="IPR000571">
    <property type="entry name" value="Znf_CCCH"/>
</dbReference>
<evidence type="ECO:0000259" key="4">
    <source>
        <dbReference type="PROSITE" id="PS50103"/>
    </source>
</evidence>
<evidence type="ECO:0000313" key="6">
    <source>
        <dbReference type="Proteomes" id="UP000029725"/>
    </source>
</evidence>
<dbReference type="SMART" id="SM00356">
    <property type="entry name" value="ZnF_C3H1"/>
    <property type="match status" value="1"/>
</dbReference>
<feature type="domain" description="C3H1-type" evidence="4">
    <location>
        <begin position="175"/>
        <end position="197"/>
    </location>
</feature>
<proteinExistence type="predicted"/>
<dbReference type="GO" id="GO:0036002">
    <property type="term" value="F:pre-mRNA binding"/>
    <property type="evidence" value="ECO:0007669"/>
    <property type="project" value="TreeGrafter"/>
</dbReference>
<dbReference type="PROSITE" id="PS50103">
    <property type="entry name" value="ZF_C3H1"/>
    <property type="match status" value="1"/>
</dbReference>
<evidence type="ECO:0000256" key="2">
    <source>
        <dbReference type="PROSITE-ProRule" id="PRU00723"/>
    </source>
</evidence>
<dbReference type="Proteomes" id="UP000029725">
    <property type="component" value="Unassembled WGS sequence"/>
</dbReference>
<dbReference type="GO" id="GO:0000974">
    <property type="term" value="C:Prp19 complex"/>
    <property type="evidence" value="ECO:0007669"/>
    <property type="project" value="TreeGrafter"/>
</dbReference>
<organism evidence="5 6">
    <name type="scientific">Mitosporidium daphniae</name>
    <dbReference type="NCBI Taxonomy" id="1485682"/>
    <lineage>
        <taxon>Eukaryota</taxon>
        <taxon>Fungi</taxon>
        <taxon>Fungi incertae sedis</taxon>
        <taxon>Microsporidia</taxon>
        <taxon>Mitosporidium</taxon>
    </lineage>
</organism>
<dbReference type="VEuPathDB" id="MicrosporidiaDB:DI09_122p40"/>
<dbReference type="Pfam" id="PF21369">
    <property type="entry name" value="STL11_N"/>
    <property type="match status" value="1"/>
</dbReference>
<comment type="caution">
    <text evidence="5">The sequence shown here is derived from an EMBL/GenBank/DDBJ whole genome shotgun (WGS) entry which is preliminary data.</text>
</comment>
<sequence>MNKSEVKQQEWENSEFPILCEVCLGPDEALRMTRAVHGSECKTCSRPFTVFRWKPGKDARFKKTEICQICSRVKNICQTCLLDLQYNLPVKARDALLGEGDAGSFCSQDIPKLEVNRQFFFQTMRTRLADQDTSGGDTSAPLLVGIDAPIVNQKLLSIAKKRAATTNYRRNLPHVCSFYAKKECNRGDACPFRHQLDAHDEQLSDQKIKDRYFGTRDPVADKIIARENAAAKKEKIAKAIGDMGSNEEHPFANNAPKYPSQNPNRLGSTYHQKGTNK</sequence>
<dbReference type="RefSeq" id="XP_013239372.1">
    <property type="nucleotide sequence ID" value="XM_013383918.1"/>
</dbReference>
<dbReference type="EMBL" id="JMKJ01000025">
    <property type="protein sequence ID" value="KGG52936.1"/>
    <property type="molecule type" value="Genomic_DNA"/>
</dbReference>
<feature type="zinc finger region" description="C3H1-type" evidence="2">
    <location>
        <begin position="175"/>
        <end position="197"/>
    </location>
</feature>
<keyword evidence="2" id="KW-0862">Zinc</keyword>